<dbReference type="PIRSF" id="PIRSF020967">
    <property type="entry name" value="UCP020967"/>
    <property type="match status" value="1"/>
</dbReference>
<dbReference type="InterPro" id="IPR029057">
    <property type="entry name" value="PRTase-like"/>
</dbReference>
<dbReference type="Pfam" id="PF12500">
    <property type="entry name" value="TRSP"/>
    <property type="match status" value="1"/>
</dbReference>
<dbReference type="EMBL" id="JAXOFX010000011">
    <property type="protein sequence ID" value="MDZ5473145.1"/>
    <property type="molecule type" value="Genomic_DNA"/>
</dbReference>
<dbReference type="Gene3D" id="3.40.50.2020">
    <property type="match status" value="1"/>
</dbReference>
<evidence type="ECO:0000259" key="1">
    <source>
        <dbReference type="Pfam" id="PF12500"/>
    </source>
</evidence>
<gene>
    <name evidence="3" type="ORF">SM124_15610</name>
</gene>
<protein>
    <submittedName>
        <fullName evidence="3">Phosphoribosyltransferase family protein</fullName>
    </submittedName>
</protein>
<dbReference type="InterPro" id="IPR022537">
    <property type="entry name" value="TRSP_dom"/>
</dbReference>
<dbReference type="CDD" id="cd06223">
    <property type="entry name" value="PRTases_typeI"/>
    <property type="match status" value="1"/>
</dbReference>
<reference evidence="3 4" key="1">
    <citation type="submission" date="2023-11" db="EMBL/GenBank/DDBJ databases">
        <title>Bacillus jintuensis, isolated from a mudflat on the Beibu Gulf coast.</title>
        <authorList>
            <person name="Li M."/>
        </authorList>
    </citation>
    <scope>NUCLEOTIDE SEQUENCE [LARGE SCALE GENOMIC DNA]</scope>
    <source>
        <strain evidence="3 4">31A1R</strain>
    </source>
</reference>
<organism evidence="3 4">
    <name type="scientific">Robertmurraya mangrovi</name>
    <dbReference type="NCBI Taxonomy" id="3098077"/>
    <lineage>
        <taxon>Bacteria</taxon>
        <taxon>Bacillati</taxon>
        <taxon>Bacillota</taxon>
        <taxon>Bacilli</taxon>
        <taxon>Bacillales</taxon>
        <taxon>Bacillaceae</taxon>
        <taxon>Robertmurraya</taxon>
    </lineage>
</organism>
<evidence type="ECO:0000259" key="2">
    <source>
        <dbReference type="Pfam" id="PF15609"/>
    </source>
</evidence>
<keyword evidence="4" id="KW-1185">Reference proteome</keyword>
<dbReference type="Pfam" id="PF15609">
    <property type="entry name" value="PRTase_2"/>
    <property type="match status" value="1"/>
</dbReference>
<dbReference type="RefSeq" id="WP_322447447.1">
    <property type="nucleotide sequence ID" value="NZ_JAXOFX010000011.1"/>
</dbReference>
<feature type="domain" description="TRSP" evidence="1">
    <location>
        <begin position="310"/>
        <end position="435"/>
    </location>
</feature>
<name>A0ABU5J145_9BACI</name>
<evidence type="ECO:0000313" key="4">
    <source>
        <dbReference type="Proteomes" id="UP001290455"/>
    </source>
</evidence>
<dbReference type="GO" id="GO:0016757">
    <property type="term" value="F:glycosyltransferase activity"/>
    <property type="evidence" value="ECO:0007669"/>
    <property type="project" value="UniProtKB-KW"/>
</dbReference>
<dbReference type="Proteomes" id="UP001290455">
    <property type="component" value="Unassembled WGS sequence"/>
</dbReference>
<sequence>MNTHTLTFLNKKVTLPIINDLKVELTIQENPYSIPLDELFLMAARINKNRSFLFVSKVLGKHIPINPKKGLLIGSLLAGRYLEIVENKAFEFNGDLLSQLLSEEPVLCDEAFISNSYNPLIIGFAETATALGHAFFNSFETAHFFHTTREQLVNSQPVISFEEEHSHATSHRCYIDESIINHEREIILVDDEITTGKTALNIIRSIHEKFPRNTYTVVSILDWRSDLNVDKFLQLEKELGITIRTVSLIKGTVDVKGELSGLVERDQVVKENELYLPDVSYHYFDGNTLIQKASINMNGELSDVPYLKGTGRFGINSYDNQEINSYLEQMGMELRLIRTGTKTLCLGNGEFMYLPMKLAAYMGENVFYHSTTRSPIYPNNEATYGAKHKLSFFNPEDLSIQNFVYNIGPEEFDELFLFFEREIPKDKLDEFLKELNLTKIEKINIVFFSKKLG</sequence>
<accession>A0ABU5J145</accession>
<keyword evidence="3" id="KW-0808">Transferase</keyword>
<dbReference type="InterPro" id="IPR011214">
    <property type="entry name" value="UCP020967"/>
</dbReference>
<keyword evidence="3" id="KW-0328">Glycosyltransferase</keyword>
<evidence type="ECO:0000313" key="3">
    <source>
        <dbReference type="EMBL" id="MDZ5473145.1"/>
    </source>
</evidence>
<comment type="caution">
    <text evidence="3">The sequence shown here is derived from an EMBL/GenBank/DDBJ whole genome shotgun (WGS) entry which is preliminary data.</text>
</comment>
<proteinExistence type="predicted"/>
<dbReference type="InterPro" id="IPR000836">
    <property type="entry name" value="PRTase_dom"/>
</dbReference>
<dbReference type="SUPFAM" id="SSF53271">
    <property type="entry name" value="PRTase-like"/>
    <property type="match status" value="1"/>
</dbReference>
<feature type="domain" description="Orotate phosphoribosyltransferase-like" evidence="2">
    <location>
        <begin position="39"/>
        <end position="252"/>
    </location>
</feature>
<dbReference type="InterPro" id="IPR041688">
    <property type="entry name" value="PRTase_2"/>
</dbReference>